<dbReference type="InterPro" id="IPR050261">
    <property type="entry name" value="FrsA_esterase"/>
</dbReference>
<dbReference type="HOGENOM" id="CLU_018290_0_0_11"/>
<reference evidence="3 4" key="1">
    <citation type="journal article" date="2009" name="Stand. Genomic Sci.">
        <title>Complete genome sequence of Beutenbergia cavernae type strain (HKI 0122).</title>
        <authorList>
            <person name="Land M."/>
            <person name="Pukall R."/>
            <person name="Abt B."/>
            <person name="Goker M."/>
            <person name="Rohde M."/>
            <person name="Glavina Del Rio T."/>
            <person name="Tice H."/>
            <person name="Copeland A."/>
            <person name="Cheng J.F."/>
            <person name="Lucas S."/>
            <person name="Chen F."/>
            <person name="Nolan M."/>
            <person name="Bruce D."/>
            <person name="Goodwin L."/>
            <person name="Pitluck S."/>
            <person name="Ivanova N."/>
            <person name="Mavromatis K."/>
            <person name="Ovchinnikova G."/>
            <person name="Pati A."/>
            <person name="Chen A."/>
            <person name="Palaniappan K."/>
            <person name="Hauser L."/>
            <person name="Chang Y.J."/>
            <person name="Jefferies C.C."/>
            <person name="Saunders E."/>
            <person name="Brettin T."/>
            <person name="Detter J.C."/>
            <person name="Han C."/>
            <person name="Chain P."/>
            <person name="Bristow J."/>
            <person name="Eisen J.A."/>
            <person name="Markowitz V."/>
            <person name="Hugenholtz P."/>
            <person name="Kyrpides N.C."/>
            <person name="Klenk H.P."/>
            <person name="Lapidus A."/>
        </authorList>
    </citation>
    <scope>NUCLEOTIDE SEQUENCE [LARGE SCALE GENOMIC DNA]</scope>
    <source>
        <strain evidence="4">ATCC BAA-8 / DSM 12333 / NBRC 16432</strain>
    </source>
</reference>
<dbReference type="InterPro" id="IPR008391">
    <property type="entry name" value="AXE1_dom"/>
</dbReference>
<evidence type="ECO:0000313" key="4">
    <source>
        <dbReference type="Proteomes" id="UP000007962"/>
    </source>
</evidence>
<keyword evidence="4" id="KW-1185">Reference proteome</keyword>
<organism evidence="3 4">
    <name type="scientific">Beutenbergia cavernae (strain ATCC BAA-8 / DSM 12333 / CCUG 43141 / JCM 11478 / NBRC 16432 / NCIMB 13614 / HKI 0122)</name>
    <dbReference type="NCBI Taxonomy" id="471853"/>
    <lineage>
        <taxon>Bacteria</taxon>
        <taxon>Bacillati</taxon>
        <taxon>Actinomycetota</taxon>
        <taxon>Actinomycetes</taxon>
        <taxon>Micrococcales</taxon>
        <taxon>Beutenbergiaceae</taxon>
        <taxon>Beutenbergia</taxon>
    </lineage>
</organism>
<name>C5BXW8_BEUC1</name>
<dbReference type="KEGG" id="bcv:Bcav_0599"/>
<evidence type="ECO:0000256" key="1">
    <source>
        <dbReference type="ARBA" id="ARBA00008645"/>
    </source>
</evidence>
<dbReference type="Gene3D" id="3.40.50.1820">
    <property type="entry name" value="alpha/beta hydrolase"/>
    <property type="match status" value="1"/>
</dbReference>
<dbReference type="EMBL" id="CP001618">
    <property type="protein sequence ID" value="ACQ78862.1"/>
    <property type="molecule type" value="Genomic_DNA"/>
</dbReference>
<protein>
    <recommendedName>
        <fullName evidence="2">Acetyl xylan esterase domain-containing protein</fullName>
    </recommendedName>
</protein>
<evidence type="ECO:0000259" key="2">
    <source>
        <dbReference type="Pfam" id="PF05448"/>
    </source>
</evidence>
<comment type="similarity">
    <text evidence="1">Belongs to the AB hydrolase superfamily.</text>
</comment>
<dbReference type="Pfam" id="PF05448">
    <property type="entry name" value="AXE1"/>
    <property type="match status" value="1"/>
</dbReference>
<evidence type="ECO:0000313" key="3">
    <source>
        <dbReference type="EMBL" id="ACQ78862.1"/>
    </source>
</evidence>
<accession>C5BXW8</accession>
<dbReference type="STRING" id="471853.Bcav_0599"/>
<proteinExistence type="inferred from homology"/>
<dbReference type="eggNOG" id="COG1073">
    <property type="taxonomic scope" value="Bacteria"/>
</dbReference>
<dbReference type="RefSeq" id="WP_012725642.1">
    <property type="nucleotide sequence ID" value="NC_012669.1"/>
</dbReference>
<dbReference type="PANTHER" id="PTHR22946:SF8">
    <property type="entry name" value="ACETYL XYLAN ESTERASE DOMAIN-CONTAINING PROTEIN"/>
    <property type="match status" value="1"/>
</dbReference>
<sequence length="651" mass="70291">MADVARPGFRANLDGYLDTELALHRLVERRTRELVRQWQDRRRLLTSPADLAQEQQRIRDAVLRGLGGAPDVDPTPPPVTVTATRHEDGLDVDLLHYAATPTTHVTATLYRPTAPASSRGAVFFACGHAETAKADPVYQHVARRLAAAGLVVLMADPLGQGERHSYVRDDGSLAVGWGTQEHTVAGIQHWWHGRSVARGFLRDAMAGISLLASLPDVDPARIGVTGNSGGGLLTTLLMAVDPRVAAAAPGTFVTARTAYQVTGGWQDAEQHLLSGTLDGVDHVDLLLAFAPRPTLVLAAEYDFFPIEGTRATVAEAHDLLARCGGSRSSLELASFPVPHRYDPAMADAAAAFFAHHLGGDAVADDRVSTAPLTADRLRVTRSGEVALDVPGETFLFDDQLAELPGPLPPGPDDDDAVAWLSGRVSVPRRRVDGAPRWFEADDAATPEGSRVRRGFWFTEDGVPVAGVVRTPLDGVRDDLPLTIELQDAGTPALAPDWAPDDDAVLALDVRGTGALVPHERDGRDPRTIGSSTFKLGCDLLWLGDSWQAGRAWDVVETVRLLREGLVPGLRPGPIRLRAWGLHTFTALLAGVLDAEIAEIELHGHVDPRTDLTTRAWDADSGRWQWVLPGYAGRFDEARVERLLGDRLRLLP</sequence>
<gene>
    <name evidence="3" type="ordered locus">Bcav_0599</name>
</gene>
<dbReference type="Proteomes" id="UP000007962">
    <property type="component" value="Chromosome"/>
</dbReference>
<dbReference type="AlphaFoldDB" id="C5BXW8"/>
<dbReference type="SUPFAM" id="SSF53474">
    <property type="entry name" value="alpha/beta-Hydrolases"/>
    <property type="match status" value="1"/>
</dbReference>
<feature type="domain" description="Acetyl xylan esterase" evidence="2">
    <location>
        <begin position="95"/>
        <end position="249"/>
    </location>
</feature>
<dbReference type="PANTHER" id="PTHR22946">
    <property type="entry name" value="DIENELACTONE HYDROLASE DOMAIN-CONTAINING PROTEIN-RELATED"/>
    <property type="match status" value="1"/>
</dbReference>
<dbReference type="ESTHER" id="beuc1-c5bxw8">
    <property type="family name" value="Acetyl-esterase_deacetylase"/>
</dbReference>
<dbReference type="InterPro" id="IPR029058">
    <property type="entry name" value="AB_hydrolase_fold"/>
</dbReference>